<comment type="caution">
    <text evidence="2">The sequence shown here is derived from an EMBL/GenBank/DDBJ whole genome shotgun (WGS) entry which is preliminary data.</text>
</comment>
<dbReference type="AlphaFoldDB" id="A0A448XSB0"/>
<feature type="region of interest" description="Disordered" evidence="1">
    <location>
        <begin position="97"/>
        <end position="116"/>
    </location>
</feature>
<keyword evidence="3" id="KW-1185">Reference proteome</keyword>
<organism evidence="2 3">
    <name type="scientific">Protopolystoma xenopodis</name>
    <dbReference type="NCBI Taxonomy" id="117903"/>
    <lineage>
        <taxon>Eukaryota</taxon>
        <taxon>Metazoa</taxon>
        <taxon>Spiralia</taxon>
        <taxon>Lophotrochozoa</taxon>
        <taxon>Platyhelminthes</taxon>
        <taxon>Monogenea</taxon>
        <taxon>Polyopisthocotylea</taxon>
        <taxon>Polystomatidea</taxon>
        <taxon>Polystomatidae</taxon>
        <taxon>Protopolystoma</taxon>
    </lineage>
</organism>
<evidence type="ECO:0000313" key="2">
    <source>
        <dbReference type="EMBL" id="VEL43777.1"/>
    </source>
</evidence>
<dbReference type="EMBL" id="CAAALY010285062">
    <property type="protein sequence ID" value="VEL43777.1"/>
    <property type="molecule type" value="Genomic_DNA"/>
</dbReference>
<protein>
    <submittedName>
        <fullName evidence="2">Uncharacterized protein</fullName>
    </submittedName>
</protein>
<evidence type="ECO:0000256" key="1">
    <source>
        <dbReference type="SAM" id="MobiDB-lite"/>
    </source>
</evidence>
<gene>
    <name evidence="2" type="ORF">PXEA_LOCUS37217</name>
</gene>
<feature type="compositionally biased region" description="Polar residues" evidence="1">
    <location>
        <begin position="40"/>
        <end position="51"/>
    </location>
</feature>
<proteinExistence type="predicted"/>
<reference evidence="2" key="1">
    <citation type="submission" date="2018-11" db="EMBL/GenBank/DDBJ databases">
        <authorList>
            <consortium name="Pathogen Informatics"/>
        </authorList>
    </citation>
    <scope>NUCLEOTIDE SEQUENCE</scope>
</reference>
<dbReference type="Proteomes" id="UP000784294">
    <property type="component" value="Unassembled WGS sequence"/>
</dbReference>
<feature type="compositionally biased region" description="Basic and acidic residues" evidence="1">
    <location>
        <begin position="153"/>
        <end position="163"/>
    </location>
</feature>
<feature type="region of interest" description="Disordered" evidence="1">
    <location>
        <begin position="138"/>
        <end position="163"/>
    </location>
</feature>
<sequence>MPIVSSHQVRGRTFRNVEPRCVFSPRWAPLVSGRLHPAGLQQQQSSETMQPDTVGRMRRRGGDGIRTGRTEEHRIHADVAVATITWQLGNLAIDRAERRTQESRRPRTTLHSDPKKPVVSAEITELHLAQSRLPAFPFTSCRTRPSQTPLILHEPDPTRPDEK</sequence>
<name>A0A448XSB0_9PLAT</name>
<accession>A0A448XSB0</accession>
<feature type="compositionally biased region" description="Polar residues" evidence="1">
    <location>
        <begin position="140"/>
        <end position="149"/>
    </location>
</feature>
<evidence type="ECO:0000313" key="3">
    <source>
        <dbReference type="Proteomes" id="UP000784294"/>
    </source>
</evidence>
<feature type="region of interest" description="Disordered" evidence="1">
    <location>
        <begin position="36"/>
        <end position="66"/>
    </location>
</feature>